<evidence type="ECO:0000256" key="1">
    <source>
        <dbReference type="SAM" id="SignalP"/>
    </source>
</evidence>
<evidence type="ECO:0000313" key="3">
    <source>
        <dbReference type="EMBL" id="KAI1870144.1"/>
    </source>
</evidence>
<dbReference type="Proteomes" id="UP000829685">
    <property type="component" value="Unassembled WGS sequence"/>
</dbReference>
<dbReference type="EMBL" id="JAFIMR010000014">
    <property type="protein sequence ID" value="KAI1870144.1"/>
    <property type="molecule type" value="Genomic_DNA"/>
</dbReference>
<organism evidence="3 4">
    <name type="scientific">Neoarthrinium moseri</name>
    <dbReference type="NCBI Taxonomy" id="1658444"/>
    <lineage>
        <taxon>Eukaryota</taxon>
        <taxon>Fungi</taxon>
        <taxon>Dikarya</taxon>
        <taxon>Ascomycota</taxon>
        <taxon>Pezizomycotina</taxon>
        <taxon>Sordariomycetes</taxon>
        <taxon>Xylariomycetidae</taxon>
        <taxon>Amphisphaeriales</taxon>
        <taxon>Apiosporaceae</taxon>
        <taxon>Neoarthrinium</taxon>
    </lineage>
</organism>
<comment type="caution">
    <text evidence="3">The sequence shown here is derived from an EMBL/GenBank/DDBJ whole genome shotgun (WGS) entry which is preliminary data.</text>
</comment>
<protein>
    <recommendedName>
        <fullName evidence="2">Glycoside hydrolase 131 catalytic N-terminal domain-containing protein</fullName>
    </recommendedName>
</protein>
<dbReference type="PANTHER" id="PTHR34612:SF4">
    <property type="entry name" value="GLYCOSIDE HYDROLASE 131 CATALYTIC N-TERMINAL DOMAIN-CONTAINING PROTEIN"/>
    <property type="match status" value="1"/>
</dbReference>
<keyword evidence="1" id="KW-0732">Signal</keyword>
<proteinExistence type="predicted"/>
<feature type="domain" description="Glycoside hydrolase 131 catalytic N-terminal" evidence="2">
    <location>
        <begin position="31"/>
        <end position="282"/>
    </location>
</feature>
<evidence type="ECO:0000259" key="2">
    <source>
        <dbReference type="Pfam" id="PF18271"/>
    </source>
</evidence>
<feature type="chain" id="PRO_5040128554" description="Glycoside hydrolase 131 catalytic N-terminal domain-containing protein" evidence="1">
    <location>
        <begin position="19"/>
        <end position="286"/>
    </location>
</feature>
<dbReference type="AlphaFoldDB" id="A0A9P9WMD1"/>
<evidence type="ECO:0000313" key="4">
    <source>
        <dbReference type="Proteomes" id="UP000829685"/>
    </source>
</evidence>
<name>A0A9P9WMD1_9PEZI</name>
<gene>
    <name evidence="3" type="ORF">JX265_006314</name>
</gene>
<feature type="signal peptide" evidence="1">
    <location>
        <begin position="1"/>
        <end position="18"/>
    </location>
</feature>
<dbReference type="PANTHER" id="PTHR34612">
    <property type="entry name" value="GH131_N DOMAIN-CONTAINING PROTEIN"/>
    <property type="match status" value="1"/>
</dbReference>
<sequence length="286" mass="31070">MFHSSMLLAGLLAATASARPAAPNADIKCPVVLSGQVPTATQLTDFDSYATSKVFNPDYVRASSIPWSKSLLFPAVANSRFDNSSYKSLEVTISEKSIFQTQNGFRRAGLQIMGDTNEGGPGTTGVRTLHWSVKQDAARKLNLTHEYLNVWHETSDYSANQFNFEMGTLIGKSGDKNTFKVTNRQNNVIWSTAIDNTAWQNFAVTLDYNKNTLQVYYSKGDDALKSVTSALSNDNSGGGQFQIGILKKPTGTSDVVNSGYQESPINEGQIYGGIFLEDSANGCISL</sequence>
<dbReference type="Gene3D" id="2.60.120.1160">
    <property type="match status" value="1"/>
</dbReference>
<dbReference type="Pfam" id="PF18271">
    <property type="entry name" value="GH131_N"/>
    <property type="match status" value="1"/>
</dbReference>
<keyword evidence="4" id="KW-1185">Reference proteome</keyword>
<reference evidence="3" key="1">
    <citation type="submission" date="2021-03" db="EMBL/GenBank/DDBJ databases">
        <title>Revisited historic fungal species revealed as producer of novel bioactive compounds through whole genome sequencing and comparative genomics.</title>
        <authorList>
            <person name="Vignolle G.A."/>
            <person name="Hochenegger N."/>
            <person name="Mach R.L."/>
            <person name="Mach-Aigner A.R."/>
            <person name="Javad Rahimi M."/>
            <person name="Salim K.A."/>
            <person name="Chan C.M."/>
            <person name="Lim L.B.L."/>
            <person name="Cai F."/>
            <person name="Druzhinina I.S."/>
            <person name="U'Ren J.M."/>
            <person name="Derntl C."/>
        </authorList>
    </citation>
    <scope>NUCLEOTIDE SEQUENCE</scope>
    <source>
        <strain evidence="3">TUCIM 5799</strain>
    </source>
</reference>
<dbReference type="InterPro" id="IPR041524">
    <property type="entry name" value="GH131_N"/>
</dbReference>
<accession>A0A9P9WMD1</accession>